<dbReference type="InterPro" id="IPR011029">
    <property type="entry name" value="DEATH-like_dom_sf"/>
</dbReference>
<dbReference type="Pfam" id="PF00531">
    <property type="entry name" value="Death"/>
    <property type="match status" value="1"/>
</dbReference>
<name>A0A183PAL5_9TREM</name>
<keyword evidence="2" id="KW-1185">Reference proteome</keyword>
<reference evidence="1 2" key="1">
    <citation type="submission" date="2018-11" db="EMBL/GenBank/DDBJ databases">
        <authorList>
            <consortium name="Pathogen Informatics"/>
        </authorList>
    </citation>
    <scope>NUCLEOTIDE SEQUENCE [LARGE SCALE GENOMIC DNA]</scope>
    <source>
        <strain>Denwood</strain>
        <strain evidence="2">Zambia</strain>
    </source>
</reference>
<dbReference type="EMBL" id="UZAL01031427">
    <property type="protein sequence ID" value="VDP58039.1"/>
    <property type="molecule type" value="Genomic_DNA"/>
</dbReference>
<protein>
    <submittedName>
        <fullName evidence="1">Uncharacterized protein</fullName>
    </submittedName>
</protein>
<dbReference type="InterPro" id="IPR033772">
    <property type="entry name" value="UPA"/>
</dbReference>
<dbReference type="CDD" id="cd08781">
    <property type="entry name" value="Death_UNC5-like"/>
    <property type="match status" value="1"/>
</dbReference>
<dbReference type="Gene3D" id="1.10.533.10">
    <property type="entry name" value="Death Domain, Fas"/>
    <property type="match status" value="1"/>
</dbReference>
<dbReference type="PANTHER" id="PTHR12582:SF47">
    <property type="entry name" value="NETRIN RECEPTOR UNC-5"/>
    <property type="match status" value="1"/>
</dbReference>
<dbReference type="GO" id="GO:0005042">
    <property type="term" value="F:netrin receptor activity"/>
    <property type="evidence" value="ECO:0007669"/>
    <property type="project" value="InterPro"/>
</dbReference>
<dbReference type="InterPro" id="IPR000488">
    <property type="entry name" value="Death_dom"/>
</dbReference>
<dbReference type="STRING" id="31246.A0A183PAL5"/>
<dbReference type="InterPro" id="IPR037936">
    <property type="entry name" value="UNC5A-D"/>
</dbReference>
<sequence>MAHLMTDVARRYCLVGETQKLLGGNRLISNHKNLNHTEFQNFPNGINTNGLQNINITNFTNNNNTMTDSTQDSGLLSDIQPATKILKLAAFSGPLTPTIDYNIRVYVLTDTKDALEHEIPFRHIWNGTQMSTLHCAFSLEHLDSRQLNVSCKIKVYQENSQLQEQILKISNQRFELKTEHSRTRFFSSEDRSSDIRCFPSSYRLPVVTTQRLCKLLDTKEGEWQKLAKHMGMERYIFYLKSQPSPTTVLLNMWEACNRNEPSVNELKTIFTAMDRADCANLLD</sequence>
<gene>
    <name evidence="1" type="ORF">SMTD_LOCUS11401</name>
</gene>
<dbReference type="PANTHER" id="PTHR12582">
    <property type="entry name" value="NETRIN RECEPTOR UNC5"/>
    <property type="match status" value="1"/>
</dbReference>
<dbReference type="GO" id="GO:0016020">
    <property type="term" value="C:membrane"/>
    <property type="evidence" value="ECO:0007669"/>
    <property type="project" value="InterPro"/>
</dbReference>
<dbReference type="AlphaFoldDB" id="A0A183PAL5"/>
<dbReference type="Proteomes" id="UP000269396">
    <property type="component" value="Unassembled WGS sequence"/>
</dbReference>
<dbReference type="SUPFAM" id="SSF47986">
    <property type="entry name" value="DEATH domain"/>
    <property type="match status" value="1"/>
</dbReference>
<proteinExistence type="predicted"/>
<organism evidence="1 2">
    <name type="scientific">Schistosoma mattheei</name>
    <dbReference type="NCBI Taxonomy" id="31246"/>
    <lineage>
        <taxon>Eukaryota</taxon>
        <taxon>Metazoa</taxon>
        <taxon>Spiralia</taxon>
        <taxon>Lophotrochozoa</taxon>
        <taxon>Platyhelminthes</taxon>
        <taxon>Trematoda</taxon>
        <taxon>Digenea</taxon>
        <taxon>Strigeidida</taxon>
        <taxon>Schistosomatoidea</taxon>
        <taxon>Schistosomatidae</taxon>
        <taxon>Schistosoma</taxon>
    </lineage>
</organism>
<dbReference type="GO" id="GO:0008045">
    <property type="term" value="P:motor neuron axon guidance"/>
    <property type="evidence" value="ECO:0007669"/>
    <property type="project" value="TreeGrafter"/>
</dbReference>
<dbReference type="PROSITE" id="PS50017">
    <property type="entry name" value="DEATH_DOMAIN"/>
    <property type="match status" value="1"/>
</dbReference>
<evidence type="ECO:0000313" key="1">
    <source>
        <dbReference type="EMBL" id="VDP58039.1"/>
    </source>
</evidence>
<evidence type="ECO:0000313" key="2">
    <source>
        <dbReference type="Proteomes" id="UP000269396"/>
    </source>
</evidence>
<dbReference type="Pfam" id="PF17217">
    <property type="entry name" value="UPA"/>
    <property type="match status" value="2"/>
</dbReference>
<accession>A0A183PAL5</accession>